<keyword evidence="2" id="KW-1185">Reference proteome</keyword>
<dbReference type="KEGG" id="esj:SJ05684_c14230"/>
<dbReference type="AlphaFoldDB" id="A0A249PAE6"/>
<evidence type="ECO:0000313" key="2">
    <source>
        <dbReference type="Proteomes" id="UP000217211"/>
    </source>
</evidence>
<organism evidence="1 2">
    <name type="scientific">Sinorhizobium sojae CCBAU 05684</name>
    <dbReference type="NCBI Taxonomy" id="716928"/>
    <lineage>
        <taxon>Bacteria</taxon>
        <taxon>Pseudomonadati</taxon>
        <taxon>Pseudomonadota</taxon>
        <taxon>Alphaproteobacteria</taxon>
        <taxon>Hyphomicrobiales</taxon>
        <taxon>Rhizobiaceae</taxon>
        <taxon>Sinorhizobium/Ensifer group</taxon>
        <taxon>Sinorhizobium</taxon>
    </lineage>
</organism>
<name>A0A249PAE6_9HYPH</name>
<evidence type="ECO:0000313" key="1">
    <source>
        <dbReference type="EMBL" id="ASY62871.1"/>
    </source>
</evidence>
<accession>A0A249PAE6</accession>
<reference evidence="1 2" key="1">
    <citation type="submission" date="2017-08" db="EMBL/GenBank/DDBJ databases">
        <title>Multipartite genome sequences of Sinorhizobium species nodulating soybeans.</title>
        <authorList>
            <person name="Tian C.F."/>
        </authorList>
    </citation>
    <scope>NUCLEOTIDE SEQUENCE [LARGE SCALE GENOMIC DNA]</scope>
    <source>
        <strain evidence="1 2">CCBAU 05684</strain>
    </source>
</reference>
<dbReference type="EMBL" id="CP023067">
    <property type="protein sequence ID" value="ASY62871.1"/>
    <property type="molecule type" value="Genomic_DNA"/>
</dbReference>
<proteinExistence type="predicted"/>
<protein>
    <submittedName>
        <fullName evidence="1">Uncharacterized protein</fullName>
    </submittedName>
</protein>
<sequence>MRPSKPLLRHFAEHERRQAFLYERHCRKENERHEQIHHLRGQFRKILPKGRKARVSMVGQVEKSDRFSMPLDQRSGAENPFFLQGFAVVQLRTSSREHAPDRCRRFTLGA</sequence>
<dbReference type="Proteomes" id="UP000217211">
    <property type="component" value="Chromosome"/>
</dbReference>
<gene>
    <name evidence="1" type="ORF">SJ05684_c14230</name>
</gene>